<feature type="domain" description="RING-type" evidence="7">
    <location>
        <begin position="32"/>
        <end position="71"/>
    </location>
</feature>
<dbReference type="OMA" id="SAWHRDW"/>
<dbReference type="PANTHER" id="PTHR15315">
    <property type="entry name" value="RING FINGER PROTEIN 41, 151"/>
    <property type="match status" value="1"/>
</dbReference>
<feature type="compositionally biased region" description="Polar residues" evidence="5">
    <location>
        <begin position="758"/>
        <end position="779"/>
    </location>
</feature>
<dbReference type="PROSITE" id="PS00518">
    <property type="entry name" value="ZF_RING_1"/>
    <property type="match status" value="1"/>
</dbReference>
<dbReference type="InterPro" id="IPR011011">
    <property type="entry name" value="Znf_FYVE_PHD"/>
</dbReference>
<keyword evidence="1" id="KW-0479">Metal-binding</keyword>
<dbReference type="Pfam" id="PF00628">
    <property type="entry name" value="PHD"/>
    <property type="match status" value="1"/>
</dbReference>
<dbReference type="InterPro" id="IPR019787">
    <property type="entry name" value="Znf_PHD-finger"/>
</dbReference>
<dbReference type="PROSITE" id="PS50016">
    <property type="entry name" value="ZF_PHD_2"/>
    <property type="match status" value="1"/>
</dbReference>
<dbReference type="PANTHER" id="PTHR15315:SF26">
    <property type="entry name" value="E3 UBIQUITIN-PROTEIN LIGASE NRDP1"/>
    <property type="match status" value="1"/>
</dbReference>
<evidence type="ECO:0000256" key="1">
    <source>
        <dbReference type="ARBA" id="ARBA00022723"/>
    </source>
</evidence>
<feature type="domain" description="PHD-type" evidence="6">
    <location>
        <begin position="64"/>
        <end position="185"/>
    </location>
</feature>
<evidence type="ECO:0000313" key="8">
    <source>
        <dbReference type="EMBL" id="ERN14104.1"/>
    </source>
</evidence>
<dbReference type="SUPFAM" id="SSF57850">
    <property type="entry name" value="RING/U-box"/>
    <property type="match status" value="1"/>
</dbReference>
<keyword evidence="2 4" id="KW-0863">Zinc-finger</keyword>
<evidence type="ECO:0000256" key="5">
    <source>
        <dbReference type="SAM" id="MobiDB-lite"/>
    </source>
</evidence>
<feature type="region of interest" description="Disordered" evidence="5">
    <location>
        <begin position="448"/>
        <end position="467"/>
    </location>
</feature>
<dbReference type="eggNOG" id="KOG4430">
    <property type="taxonomic scope" value="Eukaryota"/>
</dbReference>
<dbReference type="SMART" id="SM00249">
    <property type="entry name" value="PHD"/>
    <property type="match status" value="1"/>
</dbReference>
<evidence type="ECO:0000256" key="2">
    <source>
        <dbReference type="ARBA" id="ARBA00022771"/>
    </source>
</evidence>
<evidence type="ECO:0000256" key="3">
    <source>
        <dbReference type="ARBA" id="ARBA00022833"/>
    </source>
</evidence>
<dbReference type="Pfam" id="PF15870">
    <property type="entry name" value="EloA-BP1"/>
    <property type="match status" value="1"/>
</dbReference>
<keyword evidence="3" id="KW-0862">Zinc</keyword>
<feature type="region of interest" description="Disordered" evidence="5">
    <location>
        <begin position="524"/>
        <end position="543"/>
    </location>
</feature>
<dbReference type="InterPro" id="IPR013083">
    <property type="entry name" value="Znf_RING/FYVE/PHD"/>
</dbReference>
<dbReference type="InterPro" id="IPR001965">
    <property type="entry name" value="Znf_PHD"/>
</dbReference>
<dbReference type="PROSITE" id="PS50089">
    <property type="entry name" value="ZF_RING_2"/>
    <property type="match status" value="1"/>
</dbReference>
<sequence length="1295" mass="143963">MDSEEHEFGKFNEAGYEVQEDLDDDVSEYDRCGICMDLIIDRGVLDCCKHWFCFACIDNWATITNLCPLCKNEFQLITCVPVYDTIGSITHEENSLVSKDNDWCIQGKSNTLSFPSYYIDEDAVICLDGDGCKIRSGLASTEEASTLETSIACDSCDIWYHAFCVGFDPETTSETSWLCPRCKTDEATKQSGVSGQHLDTKFEEDNIHLSEADFSRMVSVSIADYGETAVVVSMVDGKQWTGVNENLEKILADTTRPDKENGPSSVDLNADILVKPELKLLDELDSREALNSSLICPDTREMARLIQENLGNDGTGHKVSLENTIHPEIDIQRNTLSPSGDLSLSSASDLLHISDFISKTVNTGRHIQGSPDRCEILLPQFDNTCCTKIAESSQCESSIDLHLDLAMGSSHLSGDMMSFHENEDILVEERNQRSNKLCGAKRRNVENARDSVEVEAQTDGSKKKSRLVGKSGCCQDVKSELDGSNECLSHTKSLGYHKLSPSLMKEASPTDIMSIVQRSDLRSIKGKAPPSATDGSTKETVHGTGLRVKKIMRRGTDDKEASILVQKIRKEISVEVLDKTLINSDKNDQVEARLLSAFRAAIVRPNSAEAKTVNPSIIAKHKKMLLQKGTVRENLTKKLYGTGSGRRRHAWDRDWEIEFWKHRCFGTKSEKVETLQSVLELLRKSCDSKDSKVEKKPEGETANPIFSRLYLADASLFPRKDDIKPLSVMSDCGMKTLPAENKEHDLNTRTAKVPKQGAGTSIPNSNAGNKSTTQSCKVQSNHDKLPVSDINKGQSNSIIKDVGKSDDVKSDKKKWALEVLARKTAKINNGDPGKQDDVTGLKGTFPLLAQLPSDMRPTLAATRHSKVPIAVRQMQLNCLIEHFLRKADLPIIRRTAETELAVADAVNIEKEIYGRSNSKIVYVNLCAQALSQHSSANQRFKTEKTIPNPKEEIKEIPEGDTSDAALNCDVQRALKEAGLVDDDDDSDDDQEKNCENVLELDSHAEMDIYGDFDYDLEDEDFIFPSSIVSSSRESKLRKEDGDLKMKVVLSTPCSEKTVVKNPNSGNGALRDVMSDASLGDHKTLATHEPKNIEVNKIRGSRSSATGLETAKTCQLSETDIELKEPSLAECEELYGKEEPILNQFIVDTSSNRSEFTGKPDATIGKVSIDEITEKYGATHYRSFTDENSEPIISRGLTTENVPVEESRRSNDGPSNRNYSVWKKVEAYIKEHIRPLCKSGVITVEHYRWAATKATHKVMRYHCKAKNADFLIKEGQKIKKLADEYVQTAKQKKDLR</sequence>
<organism evidence="8 9">
    <name type="scientific">Amborella trichopoda</name>
    <dbReference type="NCBI Taxonomy" id="13333"/>
    <lineage>
        <taxon>Eukaryota</taxon>
        <taxon>Viridiplantae</taxon>
        <taxon>Streptophyta</taxon>
        <taxon>Embryophyta</taxon>
        <taxon>Tracheophyta</taxon>
        <taxon>Spermatophyta</taxon>
        <taxon>Magnoliopsida</taxon>
        <taxon>Amborellales</taxon>
        <taxon>Amborellaceae</taxon>
        <taxon>Amborella</taxon>
    </lineage>
</organism>
<dbReference type="Pfam" id="PF13639">
    <property type="entry name" value="zf-RING_2"/>
    <property type="match status" value="1"/>
</dbReference>
<evidence type="ECO:0000313" key="9">
    <source>
        <dbReference type="Proteomes" id="UP000017836"/>
    </source>
</evidence>
<dbReference type="SMART" id="SM00184">
    <property type="entry name" value="RING"/>
    <property type="match status" value="2"/>
</dbReference>
<gene>
    <name evidence="8" type="ORF">AMTR_s00021p00237290</name>
</gene>
<dbReference type="HOGENOM" id="CLU_268377_0_0_1"/>
<accession>W1Q0L5</accession>
<dbReference type="EMBL" id="KI392560">
    <property type="protein sequence ID" value="ERN14104.1"/>
    <property type="molecule type" value="Genomic_DNA"/>
</dbReference>
<proteinExistence type="predicted"/>
<dbReference type="Proteomes" id="UP000017836">
    <property type="component" value="Unassembled WGS sequence"/>
</dbReference>
<keyword evidence="9" id="KW-1185">Reference proteome</keyword>
<reference evidence="9" key="1">
    <citation type="journal article" date="2013" name="Science">
        <title>The Amborella genome and the evolution of flowering plants.</title>
        <authorList>
            <consortium name="Amborella Genome Project"/>
        </authorList>
    </citation>
    <scope>NUCLEOTIDE SEQUENCE [LARGE SCALE GENOMIC DNA]</scope>
</reference>
<dbReference type="Gene3D" id="3.30.40.10">
    <property type="entry name" value="Zinc/RING finger domain, C3HC4 (zinc finger)"/>
    <property type="match status" value="2"/>
</dbReference>
<protein>
    <recommendedName>
        <fullName evidence="10">RING-type domain-containing protein</fullName>
    </recommendedName>
</protein>
<feature type="region of interest" description="Disordered" evidence="5">
    <location>
        <begin position="754"/>
        <end position="792"/>
    </location>
</feature>
<dbReference type="Gramene" id="ERN14104">
    <property type="protein sequence ID" value="ERN14104"/>
    <property type="gene ID" value="AMTR_s00021p00237290"/>
</dbReference>
<evidence type="ECO:0008006" key="10">
    <source>
        <dbReference type="Google" id="ProtNLM"/>
    </source>
</evidence>
<dbReference type="STRING" id="13333.W1Q0L5"/>
<dbReference type="GO" id="GO:0016567">
    <property type="term" value="P:protein ubiquitination"/>
    <property type="evidence" value="ECO:0000318"/>
    <property type="project" value="GO_Central"/>
</dbReference>
<dbReference type="SUPFAM" id="SSF57903">
    <property type="entry name" value="FYVE/PHD zinc finger"/>
    <property type="match status" value="1"/>
</dbReference>
<name>W1Q0L5_AMBTC</name>
<evidence type="ECO:0000256" key="4">
    <source>
        <dbReference type="PROSITE-ProRule" id="PRU00175"/>
    </source>
</evidence>
<dbReference type="InterPro" id="IPR017907">
    <property type="entry name" value="Znf_RING_CS"/>
</dbReference>
<evidence type="ECO:0000259" key="7">
    <source>
        <dbReference type="PROSITE" id="PS50089"/>
    </source>
</evidence>
<dbReference type="InterPro" id="IPR031736">
    <property type="entry name" value="REXO1-like_dom"/>
</dbReference>
<dbReference type="GO" id="GO:0061630">
    <property type="term" value="F:ubiquitin protein ligase activity"/>
    <property type="evidence" value="ECO:0000318"/>
    <property type="project" value="GO_Central"/>
</dbReference>
<dbReference type="InterPro" id="IPR001841">
    <property type="entry name" value="Znf_RING"/>
</dbReference>
<dbReference type="GO" id="GO:0008270">
    <property type="term" value="F:zinc ion binding"/>
    <property type="evidence" value="ECO:0007669"/>
    <property type="project" value="UniProtKB-KW"/>
</dbReference>
<evidence type="ECO:0000259" key="6">
    <source>
        <dbReference type="PROSITE" id="PS50016"/>
    </source>
</evidence>